<evidence type="ECO:0000256" key="2">
    <source>
        <dbReference type="ARBA" id="ARBA00006275"/>
    </source>
</evidence>
<dbReference type="InterPro" id="IPR011990">
    <property type="entry name" value="TPR-like_helical_dom_sf"/>
</dbReference>
<dbReference type="InterPro" id="IPR033985">
    <property type="entry name" value="SusD-like_N"/>
</dbReference>
<dbReference type="EMBL" id="QTJU01000004">
    <property type="protein sequence ID" value="RFM27826.1"/>
    <property type="molecule type" value="Genomic_DNA"/>
</dbReference>
<keyword evidence="4" id="KW-0472">Membrane</keyword>
<name>A0A3E1NIP9_9BACT</name>
<evidence type="ECO:0000259" key="6">
    <source>
        <dbReference type="Pfam" id="PF07980"/>
    </source>
</evidence>
<gene>
    <name evidence="8" type="ORF">DXN05_14115</name>
</gene>
<dbReference type="Proteomes" id="UP000261284">
    <property type="component" value="Unassembled WGS sequence"/>
</dbReference>
<comment type="subcellular location">
    <subcellularLocation>
        <location evidence="1">Cell outer membrane</location>
    </subcellularLocation>
</comment>
<evidence type="ECO:0000313" key="9">
    <source>
        <dbReference type="Proteomes" id="UP000261284"/>
    </source>
</evidence>
<accession>A0A3E1NIP9</accession>
<evidence type="ECO:0000256" key="1">
    <source>
        <dbReference type="ARBA" id="ARBA00004442"/>
    </source>
</evidence>
<evidence type="ECO:0000259" key="7">
    <source>
        <dbReference type="Pfam" id="PF14322"/>
    </source>
</evidence>
<protein>
    <submittedName>
        <fullName evidence="8">RagB/SusD family nutrient uptake outer membrane protein</fullName>
    </submittedName>
</protein>
<evidence type="ECO:0000256" key="4">
    <source>
        <dbReference type="ARBA" id="ARBA00023136"/>
    </source>
</evidence>
<dbReference type="InterPro" id="IPR012944">
    <property type="entry name" value="SusD_RagB_dom"/>
</dbReference>
<proteinExistence type="inferred from homology"/>
<feature type="domain" description="SusD-like N-terminal" evidence="7">
    <location>
        <begin position="23"/>
        <end position="223"/>
    </location>
</feature>
<comment type="similarity">
    <text evidence="2">Belongs to the SusD family.</text>
</comment>
<keyword evidence="3" id="KW-0732">Signal</keyword>
<keyword evidence="5" id="KW-0998">Cell outer membrane</keyword>
<organism evidence="8 9">
    <name type="scientific">Deminuibacter soli</name>
    <dbReference type="NCBI Taxonomy" id="2291815"/>
    <lineage>
        <taxon>Bacteria</taxon>
        <taxon>Pseudomonadati</taxon>
        <taxon>Bacteroidota</taxon>
        <taxon>Chitinophagia</taxon>
        <taxon>Chitinophagales</taxon>
        <taxon>Chitinophagaceae</taxon>
        <taxon>Deminuibacter</taxon>
    </lineage>
</organism>
<dbReference type="Gene3D" id="1.25.40.390">
    <property type="match status" value="1"/>
</dbReference>
<dbReference type="GO" id="GO:0009279">
    <property type="term" value="C:cell outer membrane"/>
    <property type="evidence" value="ECO:0007669"/>
    <property type="project" value="UniProtKB-SubCell"/>
</dbReference>
<dbReference type="Pfam" id="PF07980">
    <property type="entry name" value="SusD_RagB"/>
    <property type="match status" value="1"/>
</dbReference>
<dbReference type="AlphaFoldDB" id="A0A3E1NIP9"/>
<dbReference type="RefSeq" id="WP_116847903.1">
    <property type="nucleotide sequence ID" value="NZ_QTJU01000004.1"/>
</dbReference>
<evidence type="ECO:0000256" key="3">
    <source>
        <dbReference type="ARBA" id="ARBA00022729"/>
    </source>
</evidence>
<evidence type="ECO:0000313" key="8">
    <source>
        <dbReference type="EMBL" id="RFM27826.1"/>
    </source>
</evidence>
<dbReference type="SUPFAM" id="SSF48452">
    <property type="entry name" value="TPR-like"/>
    <property type="match status" value="1"/>
</dbReference>
<evidence type="ECO:0000256" key="5">
    <source>
        <dbReference type="ARBA" id="ARBA00023237"/>
    </source>
</evidence>
<comment type="caution">
    <text evidence="8">The sequence shown here is derived from an EMBL/GenBank/DDBJ whole genome shotgun (WGS) entry which is preliminary data.</text>
</comment>
<keyword evidence="9" id="KW-1185">Reference proteome</keyword>
<sequence>MKKLTTIYILLAVATFTACKKTLDEQSYSAVTQENYQYTDKDYYPLIGKVYANLRSMWGEQDYYMAQEATTDEIVMPANASGWDDGGIYKRMHLHIWNADQSQITNTWSKPFAGILNANLIIELLSTGKVPVPADVNKNAALAEMRVARAFYYWLICDNFGDAPLDTTTSKELPSKVTRKEVYNFIVAEINNALPLLSEEKGTLYYGRFNKWAAKALLANVYLNAKVYTGEEHWNDCLTQCNDIINGGGYSLAPNFRDNFVTDNSGSPEIIFAIPFDEILGTNFYVYMYSWHAALRAKYDLQTTPYGAGSSKGIPQFINTYDTADGRLADTWLMGPQFAADGVTPLLGSYDLSGKPLVFANSMPDGLYTGEADGYRMNKFEVKMGAKRDLSNDFPFFRYAQVLLMKAECLLRTGNSGEAAALVTQVRTRNFKTELSRAAVTPADLLRDSRYSWGYVEHYQVTDKGNVTPVEFGGLYDELGWEFAWEGYRRRDMIRFGTFTGKSWLSHKPNGDYRSVFPIPQPVIDANPKMVQNPNYQ</sequence>
<feature type="domain" description="RagB/SusD" evidence="6">
    <location>
        <begin position="246"/>
        <end position="536"/>
    </location>
</feature>
<reference evidence="8 9" key="1">
    <citation type="submission" date="2018-08" db="EMBL/GenBank/DDBJ databases">
        <title>Chitinophagaceae sp. K23C18032701, a novel bacterium isolated from forest soil.</title>
        <authorList>
            <person name="Wang C."/>
        </authorList>
    </citation>
    <scope>NUCLEOTIDE SEQUENCE [LARGE SCALE GENOMIC DNA]</scope>
    <source>
        <strain evidence="8 9">K23C18032701</strain>
    </source>
</reference>
<dbReference type="Pfam" id="PF14322">
    <property type="entry name" value="SusD-like_3"/>
    <property type="match status" value="1"/>
</dbReference>
<dbReference type="OrthoDB" id="9783641at2"/>